<comment type="caution">
    <text evidence="1">The sequence shown here is derived from an EMBL/GenBank/DDBJ whole genome shotgun (WGS) entry which is preliminary data.</text>
</comment>
<proteinExistence type="predicted"/>
<evidence type="ECO:0000313" key="1">
    <source>
        <dbReference type="EMBL" id="GHC10499.1"/>
    </source>
</evidence>
<dbReference type="EMBL" id="BMXG01000023">
    <property type="protein sequence ID" value="GHC10499.1"/>
    <property type="molecule type" value="Genomic_DNA"/>
</dbReference>
<sequence length="233" mass="26862">MRKFKVVTRITNYIWAESPEDSRKFHEDLINKGKVTLQKDGETTVKFSRALGVQFLEAPEDISRSRDPIEKPRPLDWLEIEQDGMSLIALVTKLSKRRVYYYEALTQTQRSIDRDAWAKWAGSHKVHPSYKEKLPPFIVHECVRVHREKGLISDHGGTPDSSVILATLEKYGYEPDDYELQNGYWAENILDKELNNYILETSSKAGPPGPDDEVDEWDIQLADDLPTLDELSK</sequence>
<reference evidence="1" key="2">
    <citation type="submission" date="2020-09" db="EMBL/GenBank/DDBJ databases">
        <authorList>
            <person name="Sun Q."/>
            <person name="Kim S."/>
        </authorList>
    </citation>
    <scope>NUCLEOTIDE SEQUENCE</scope>
    <source>
        <strain evidence="1">KCTC 12870</strain>
    </source>
</reference>
<dbReference type="AlphaFoldDB" id="A0A8J3GFC9"/>
<accession>A0A8J3GFC9</accession>
<reference evidence="1" key="1">
    <citation type="journal article" date="2014" name="Int. J. Syst. Evol. Microbiol.">
        <title>Complete genome sequence of Corynebacterium casei LMG S-19264T (=DSM 44701T), isolated from a smear-ripened cheese.</title>
        <authorList>
            <consortium name="US DOE Joint Genome Institute (JGI-PGF)"/>
            <person name="Walter F."/>
            <person name="Albersmeier A."/>
            <person name="Kalinowski J."/>
            <person name="Ruckert C."/>
        </authorList>
    </citation>
    <scope>NUCLEOTIDE SEQUENCE</scope>
    <source>
        <strain evidence="1">KCTC 12870</strain>
    </source>
</reference>
<gene>
    <name evidence="1" type="ORF">GCM10007047_29830</name>
</gene>
<dbReference type="RefSeq" id="WP_189516664.1">
    <property type="nucleotide sequence ID" value="NZ_BMXG01000023.1"/>
</dbReference>
<name>A0A8J3GFC9_9BACT</name>
<evidence type="ECO:0000313" key="2">
    <source>
        <dbReference type="Proteomes" id="UP000642829"/>
    </source>
</evidence>
<protein>
    <submittedName>
        <fullName evidence="1">Uncharacterized protein</fullName>
    </submittedName>
</protein>
<organism evidence="1 2">
    <name type="scientific">Cerasicoccus arenae</name>
    <dbReference type="NCBI Taxonomy" id="424488"/>
    <lineage>
        <taxon>Bacteria</taxon>
        <taxon>Pseudomonadati</taxon>
        <taxon>Verrucomicrobiota</taxon>
        <taxon>Opitutia</taxon>
        <taxon>Puniceicoccales</taxon>
        <taxon>Cerasicoccaceae</taxon>
        <taxon>Cerasicoccus</taxon>
    </lineage>
</organism>
<keyword evidence="2" id="KW-1185">Reference proteome</keyword>
<dbReference type="Proteomes" id="UP000642829">
    <property type="component" value="Unassembled WGS sequence"/>
</dbReference>